<evidence type="ECO:0000313" key="2">
    <source>
        <dbReference type="Proteomes" id="UP001174210"/>
    </source>
</evidence>
<proteinExistence type="predicted"/>
<dbReference type="Proteomes" id="UP001174210">
    <property type="component" value="Unassembled WGS sequence"/>
</dbReference>
<evidence type="ECO:0000313" key="1">
    <source>
        <dbReference type="EMBL" id="MDN4597351.1"/>
    </source>
</evidence>
<organism evidence="1 2">
    <name type="scientific">Leifsonia virtsii</name>
    <dbReference type="NCBI Taxonomy" id="3035915"/>
    <lineage>
        <taxon>Bacteria</taxon>
        <taxon>Bacillati</taxon>
        <taxon>Actinomycetota</taxon>
        <taxon>Actinomycetes</taxon>
        <taxon>Micrococcales</taxon>
        <taxon>Microbacteriaceae</taxon>
        <taxon>Leifsonia</taxon>
    </lineage>
</organism>
<accession>A0ABT8IX10</accession>
<protein>
    <submittedName>
        <fullName evidence="1">Uncharacterized protein</fullName>
    </submittedName>
</protein>
<keyword evidence="2" id="KW-1185">Reference proteome</keyword>
<gene>
    <name evidence="1" type="ORF">P5G59_09380</name>
</gene>
<comment type="caution">
    <text evidence="1">The sequence shown here is derived from an EMBL/GenBank/DDBJ whole genome shotgun (WGS) entry which is preliminary data.</text>
</comment>
<sequence>MTARDTRRDIVDFGIGLLESWYPMPLAAASGPEWSRELAEALTADIDAQRRLSEELELARSRFRSIGNPTLTAAVWIPFPQIGRAGAAAVFSLAPVDLLGDPDTYEAALASPEVDPDGAESYYAVQTWRSQIDAGEVVGSHNLIAHLGAGGGAELEERVVAVVYPPGAAQAVQFVVSAENLGVFTDMVQDVQDLVSTLTVSLAVGPTPEAAPTDTEEVP</sequence>
<dbReference type="RefSeq" id="WP_301218306.1">
    <property type="nucleotide sequence ID" value="NZ_JAROCB010000002.1"/>
</dbReference>
<reference evidence="1" key="1">
    <citation type="submission" date="2023-03" db="EMBL/GenBank/DDBJ databases">
        <title>MT1 and MT2 Draft Genomes of Novel Species.</title>
        <authorList>
            <person name="Venkateswaran K."/>
        </authorList>
    </citation>
    <scope>NUCLEOTIDE SEQUENCE</scope>
    <source>
        <strain evidence="1">F6_8S_P_1A</strain>
    </source>
</reference>
<dbReference type="EMBL" id="JAROCB010000002">
    <property type="protein sequence ID" value="MDN4597351.1"/>
    <property type="molecule type" value="Genomic_DNA"/>
</dbReference>
<name>A0ABT8IX10_9MICO</name>